<evidence type="ECO:0000256" key="2">
    <source>
        <dbReference type="ARBA" id="ARBA00007719"/>
    </source>
</evidence>
<proteinExistence type="inferred from homology"/>
<organism evidence="8 9">
    <name type="scientific">Geodia barretti</name>
    <name type="common">Barrett's horny sponge</name>
    <dbReference type="NCBI Taxonomy" id="519541"/>
    <lineage>
        <taxon>Eukaryota</taxon>
        <taxon>Metazoa</taxon>
        <taxon>Porifera</taxon>
        <taxon>Demospongiae</taxon>
        <taxon>Heteroscleromorpha</taxon>
        <taxon>Tetractinellida</taxon>
        <taxon>Astrophorina</taxon>
        <taxon>Geodiidae</taxon>
        <taxon>Geodia</taxon>
    </lineage>
</organism>
<accession>A0AA35RTA6</accession>
<comment type="subcellular location">
    <subcellularLocation>
        <location evidence="1">Cytoplasm</location>
        <location evidence="1">Cytoskeleton</location>
    </subcellularLocation>
</comment>
<dbReference type="AlphaFoldDB" id="A0AA35RTA6"/>
<keyword evidence="9" id="KW-1185">Reference proteome</keyword>
<dbReference type="Gene3D" id="2.160.10.10">
    <property type="entry name" value="Hexapeptide repeat proteins"/>
    <property type="match status" value="1"/>
</dbReference>
<comment type="similarity">
    <text evidence="2">Belongs to the dynactin subunits 5/6 family. Dynactin subunit 6 subfamily.</text>
</comment>
<keyword evidence="5" id="KW-0206">Cytoskeleton</keyword>
<evidence type="ECO:0000256" key="4">
    <source>
        <dbReference type="ARBA" id="ARBA00022490"/>
    </source>
</evidence>
<keyword evidence="7" id="KW-0472">Membrane</keyword>
<evidence type="ECO:0000256" key="6">
    <source>
        <dbReference type="ARBA" id="ARBA00034687"/>
    </source>
</evidence>
<dbReference type="PANTHER" id="PTHR13072:SF0">
    <property type="entry name" value="DYNACTIN SUBUNIT 6"/>
    <property type="match status" value="1"/>
</dbReference>
<dbReference type="GO" id="GO:0005869">
    <property type="term" value="C:dynactin complex"/>
    <property type="evidence" value="ECO:0007669"/>
    <property type="project" value="InterPro"/>
</dbReference>
<evidence type="ECO:0000256" key="1">
    <source>
        <dbReference type="ARBA" id="ARBA00004245"/>
    </source>
</evidence>
<dbReference type="SUPFAM" id="SSF51161">
    <property type="entry name" value="Trimeric LpxA-like enzymes"/>
    <property type="match status" value="1"/>
</dbReference>
<keyword evidence="4" id="KW-0963">Cytoplasm</keyword>
<dbReference type="Proteomes" id="UP001174909">
    <property type="component" value="Unassembled WGS sequence"/>
</dbReference>
<comment type="caution">
    <text evidence="8">The sequence shown here is derived from an EMBL/GenBank/DDBJ whole genome shotgun (WGS) entry which is preliminary data.</text>
</comment>
<name>A0AA35RTA6_GEOBA</name>
<reference evidence="8" key="1">
    <citation type="submission" date="2023-03" db="EMBL/GenBank/DDBJ databases">
        <authorList>
            <person name="Steffen K."/>
            <person name="Cardenas P."/>
        </authorList>
    </citation>
    <scope>NUCLEOTIDE SEQUENCE</scope>
</reference>
<evidence type="ECO:0000256" key="7">
    <source>
        <dbReference type="SAM" id="Phobius"/>
    </source>
</evidence>
<evidence type="ECO:0000256" key="5">
    <source>
        <dbReference type="ARBA" id="ARBA00023212"/>
    </source>
</evidence>
<dbReference type="PANTHER" id="PTHR13072">
    <property type="entry name" value="DYNACTIN 6"/>
    <property type="match status" value="1"/>
</dbReference>
<dbReference type="GO" id="GO:0070840">
    <property type="term" value="F:dynein complex binding"/>
    <property type="evidence" value="ECO:0007669"/>
    <property type="project" value="TreeGrafter"/>
</dbReference>
<feature type="transmembrane region" description="Helical" evidence="7">
    <location>
        <begin position="91"/>
        <end position="110"/>
    </location>
</feature>
<evidence type="ECO:0000256" key="3">
    <source>
        <dbReference type="ARBA" id="ARBA00016573"/>
    </source>
</evidence>
<keyword evidence="7" id="KW-0812">Transmembrane</keyword>
<dbReference type="GO" id="GO:0007052">
    <property type="term" value="P:mitotic spindle organization"/>
    <property type="evidence" value="ECO:0007669"/>
    <property type="project" value="TreeGrafter"/>
</dbReference>
<keyword evidence="7" id="KW-1133">Transmembrane helix</keyword>
<protein>
    <recommendedName>
        <fullName evidence="3">Dynactin subunit 6</fullName>
    </recommendedName>
</protein>
<comment type="function">
    <text evidence="6">Part of the dynactin complex that activates the molecular motor dynein for ultra-processive transport along microtubules.</text>
</comment>
<evidence type="ECO:0000313" key="8">
    <source>
        <dbReference type="EMBL" id="CAI8017315.1"/>
    </source>
</evidence>
<gene>
    <name evidence="8" type="ORF">GBAR_LOCUS10530</name>
</gene>
<dbReference type="EMBL" id="CASHTH010001616">
    <property type="protein sequence ID" value="CAI8017315.1"/>
    <property type="molecule type" value="Genomic_DNA"/>
</dbReference>
<evidence type="ECO:0000313" key="9">
    <source>
        <dbReference type="Proteomes" id="UP001174909"/>
    </source>
</evidence>
<sequence length="135" mass="14962">MVIGNGNIFEVGAHCGSLSVGDGNTFEAKSRVSERVKVTDRCSVGAGCSLDSQETLPTGTVLHGRECHRYTKKIPTQVIVLYKNFCVNFEASIALFLVYSFIFSSTKLFIFEQVKIRIAFYIVAIIECFTKSISF</sequence>
<dbReference type="InterPro" id="IPR011004">
    <property type="entry name" value="Trimer_LpxA-like_sf"/>
</dbReference>
<dbReference type="InterPro" id="IPR027777">
    <property type="entry name" value="DCTN6"/>
</dbReference>